<evidence type="ECO:0000313" key="3">
    <source>
        <dbReference type="Proteomes" id="UP000006727"/>
    </source>
</evidence>
<evidence type="ECO:0000313" key="1">
    <source>
        <dbReference type="EMBL" id="PNR56077.1"/>
    </source>
</evidence>
<reference evidence="1 3" key="2">
    <citation type="journal article" date="2018" name="Plant J.">
        <title>The Physcomitrella patens chromosome-scale assembly reveals moss genome structure and evolution.</title>
        <authorList>
            <person name="Lang D."/>
            <person name="Ullrich K.K."/>
            <person name="Murat F."/>
            <person name="Fuchs J."/>
            <person name="Jenkins J."/>
            <person name="Haas F.B."/>
            <person name="Piednoel M."/>
            <person name="Gundlach H."/>
            <person name="Van Bel M."/>
            <person name="Meyberg R."/>
            <person name="Vives C."/>
            <person name="Morata J."/>
            <person name="Symeonidi A."/>
            <person name="Hiss M."/>
            <person name="Muchero W."/>
            <person name="Kamisugi Y."/>
            <person name="Saleh O."/>
            <person name="Blanc G."/>
            <person name="Decker E.L."/>
            <person name="van Gessel N."/>
            <person name="Grimwood J."/>
            <person name="Hayes R.D."/>
            <person name="Graham S.W."/>
            <person name="Gunter L.E."/>
            <person name="McDaniel S.F."/>
            <person name="Hoernstein S.N.W."/>
            <person name="Larsson A."/>
            <person name="Li F.W."/>
            <person name="Perroud P.F."/>
            <person name="Phillips J."/>
            <person name="Ranjan P."/>
            <person name="Rokshar D.S."/>
            <person name="Rothfels C.J."/>
            <person name="Schneider L."/>
            <person name="Shu S."/>
            <person name="Stevenson D.W."/>
            <person name="Thummler F."/>
            <person name="Tillich M."/>
            <person name="Villarreal Aguilar J.C."/>
            <person name="Widiez T."/>
            <person name="Wong G.K."/>
            <person name="Wymore A."/>
            <person name="Zhang Y."/>
            <person name="Zimmer A.D."/>
            <person name="Quatrano R.S."/>
            <person name="Mayer K.F.X."/>
            <person name="Goodstein D."/>
            <person name="Casacuberta J.M."/>
            <person name="Vandepoele K."/>
            <person name="Reski R."/>
            <person name="Cuming A.C."/>
            <person name="Tuskan G.A."/>
            <person name="Maumus F."/>
            <person name="Salse J."/>
            <person name="Schmutz J."/>
            <person name="Rensing S.A."/>
        </authorList>
    </citation>
    <scope>NUCLEOTIDE SEQUENCE [LARGE SCALE GENOMIC DNA]</scope>
    <source>
        <strain evidence="2 3">cv. Gransden 2004</strain>
    </source>
</reference>
<evidence type="ECO:0000313" key="2">
    <source>
        <dbReference type="EnsemblPlants" id="PAC:32920270.CDS.1"/>
    </source>
</evidence>
<organism evidence="1">
    <name type="scientific">Physcomitrium patens</name>
    <name type="common">Spreading-leaved earth moss</name>
    <name type="synonym">Physcomitrella patens</name>
    <dbReference type="NCBI Taxonomy" id="3218"/>
    <lineage>
        <taxon>Eukaryota</taxon>
        <taxon>Viridiplantae</taxon>
        <taxon>Streptophyta</taxon>
        <taxon>Embryophyta</taxon>
        <taxon>Bryophyta</taxon>
        <taxon>Bryophytina</taxon>
        <taxon>Bryopsida</taxon>
        <taxon>Funariidae</taxon>
        <taxon>Funariales</taxon>
        <taxon>Funariaceae</taxon>
        <taxon>Physcomitrium</taxon>
    </lineage>
</organism>
<dbReference type="Gramene" id="Pp3c4_31149V3.1">
    <property type="protein sequence ID" value="PAC:32920270.CDS.1"/>
    <property type="gene ID" value="Pp3c4_31149"/>
</dbReference>
<dbReference type="Proteomes" id="UP000006727">
    <property type="component" value="Chromosome 4"/>
</dbReference>
<dbReference type="AlphaFoldDB" id="A0A2K1KQN1"/>
<protein>
    <submittedName>
        <fullName evidence="1 2">Uncharacterized protein</fullName>
    </submittedName>
</protein>
<gene>
    <name evidence="1" type="ORF">PHYPA_006974</name>
</gene>
<keyword evidence="3" id="KW-1185">Reference proteome</keyword>
<dbReference type="InParanoid" id="A0A2K1KQN1"/>
<name>A0A2K1KQN1_PHYPA</name>
<sequence length="58" mass="6554">MPSSVACYKHLNTCLIMLDKKGTDTALAGFYFICISNIESIKYWIDSKVSHCPIFFST</sequence>
<dbReference type="EMBL" id="ABEU02000004">
    <property type="protein sequence ID" value="PNR56077.1"/>
    <property type="molecule type" value="Genomic_DNA"/>
</dbReference>
<accession>A0A2K1KQN1</accession>
<proteinExistence type="predicted"/>
<reference evidence="2" key="3">
    <citation type="submission" date="2020-12" db="UniProtKB">
        <authorList>
            <consortium name="EnsemblPlants"/>
        </authorList>
    </citation>
    <scope>IDENTIFICATION</scope>
</reference>
<reference evidence="1 3" key="1">
    <citation type="journal article" date="2008" name="Science">
        <title>The Physcomitrella genome reveals evolutionary insights into the conquest of land by plants.</title>
        <authorList>
            <person name="Rensing S."/>
            <person name="Lang D."/>
            <person name="Zimmer A."/>
            <person name="Terry A."/>
            <person name="Salamov A."/>
            <person name="Shapiro H."/>
            <person name="Nishiyama T."/>
            <person name="Perroud P.-F."/>
            <person name="Lindquist E."/>
            <person name="Kamisugi Y."/>
            <person name="Tanahashi T."/>
            <person name="Sakakibara K."/>
            <person name="Fujita T."/>
            <person name="Oishi K."/>
            <person name="Shin-I T."/>
            <person name="Kuroki Y."/>
            <person name="Toyoda A."/>
            <person name="Suzuki Y."/>
            <person name="Hashimoto A."/>
            <person name="Yamaguchi K."/>
            <person name="Sugano A."/>
            <person name="Kohara Y."/>
            <person name="Fujiyama A."/>
            <person name="Anterola A."/>
            <person name="Aoki S."/>
            <person name="Ashton N."/>
            <person name="Barbazuk W.B."/>
            <person name="Barker E."/>
            <person name="Bennetzen J."/>
            <person name="Bezanilla M."/>
            <person name="Blankenship R."/>
            <person name="Cho S.H."/>
            <person name="Dutcher S."/>
            <person name="Estelle M."/>
            <person name="Fawcett J.A."/>
            <person name="Gundlach H."/>
            <person name="Hanada K."/>
            <person name="Heyl A."/>
            <person name="Hicks K.A."/>
            <person name="Hugh J."/>
            <person name="Lohr M."/>
            <person name="Mayer K."/>
            <person name="Melkozernov A."/>
            <person name="Murata T."/>
            <person name="Nelson D."/>
            <person name="Pils B."/>
            <person name="Prigge M."/>
            <person name="Reiss B."/>
            <person name="Renner T."/>
            <person name="Rombauts S."/>
            <person name="Rushton P."/>
            <person name="Sanderfoot A."/>
            <person name="Schween G."/>
            <person name="Shiu S.-H."/>
            <person name="Stueber K."/>
            <person name="Theodoulou F.L."/>
            <person name="Tu H."/>
            <person name="Van de Peer Y."/>
            <person name="Verrier P.J."/>
            <person name="Waters E."/>
            <person name="Wood A."/>
            <person name="Yang L."/>
            <person name="Cove D."/>
            <person name="Cuming A."/>
            <person name="Hasebe M."/>
            <person name="Lucas S."/>
            <person name="Mishler D.B."/>
            <person name="Reski R."/>
            <person name="Grigoriev I."/>
            <person name="Quatrano R.S."/>
            <person name="Boore J.L."/>
        </authorList>
    </citation>
    <scope>NUCLEOTIDE SEQUENCE [LARGE SCALE GENOMIC DNA]</scope>
    <source>
        <strain evidence="2 3">cv. Gransden 2004</strain>
    </source>
</reference>
<dbReference type="EnsemblPlants" id="Pp3c4_31149V3.1">
    <property type="protein sequence ID" value="PAC:32920270.CDS.1"/>
    <property type="gene ID" value="Pp3c4_31149"/>
</dbReference>